<name>A0ABV4BNV8_9CLOT</name>
<protein>
    <submittedName>
        <fullName evidence="2">Lactate utilization protein</fullName>
    </submittedName>
</protein>
<gene>
    <name evidence="2" type="ORF">AB8U03_06860</name>
</gene>
<dbReference type="PANTHER" id="PTHR36179">
    <property type="entry name" value="LUD_DOM DOMAIN-CONTAINING PROTEIN"/>
    <property type="match status" value="1"/>
</dbReference>
<evidence type="ECO:0000313" key="3">
    <source>
        <dbReference type="Proteomes" id="UP001564657"/>
    </source>
</evidence>
<dbReference type="InterPro" id="IPR037171">
    <property type="entry name" value="NagB/RpiA_transferase-like"/>
</dbReference>
<dbReference type="InterPro" id="IPR003741">
    <property type="entry name" value="LUD_dom"/>
</dbReference>
<dbReference type="Pfam" id="PF02589">
    <property type="entry name" value="LUD_dom"/>
    <property type="match status" value="1"/>
</dbReference>
<sequence length="214" mass="23989">MSNKKDYYSKLANTIIKNLSNKGMEGFWANTKEEALEKAMSFLSYEDKISWGDSQTLKEIGFFDAVKSGQYSYTDVEDLFDEELLEKRDETYSKIVTSDYYFLSANAITINGELVNIDGSGNRLAAMMYGPKHVVVVVGMNKVCSDVESAYKRIKLIACPQNTIRFNYKTPCSITGKCGDCVGINSICTYTVITRIGRFPGRIKVILVGEELGY</sequence>
<reference evidence="2 3" key="1">
    <citation type="submission" date="2024-08" db="EMBL/GenBank/DDBJ databases">
        <title>Clostridium lapicellarii sp. nov., and Clostridium renhuaiense sp. nov., two species isolated from the mud in a fermentation cellar used for producing sauce-flavour Chinese liquors.</title>
        <authorList>
            <person name="Yang F."/>
            <person name="Wang H."/>
            <person name="Chen L.Q."/>
            <person name="Zhou N."/>
            <person name="Lu J.J."/>
            <person name="Pu X.X."/>
            <person name="Wan B."/>
            <person name="Wang L."/>
            <person name="Liu S.J."/>
        </authorList>
    </citation>
    <scope>NUCLEOTIDE SEQUENCE [LARGE SCALE GENOMIC DNA]</scope>
    <source>
        <strain evidence="2 3">MT-5</strain>
    </source>
</reference>
<comment type="caution">
    <text evidence="2">The sequence shown here is derived from an EMBL/GenBank/DDBJ whole genome shotgun (WGS) entry which is preliminary data.</text>
</comment>
<proteinExistence type="predicted"/>
<dbReference type="SUPFAM" id="SSF100950">
    <property type="entry name" value="NagB/RpiA/CoA transferase-like"/>
    <property type="match status" value="1"/>
</dbReference>
<dbReference type="RefSeq" id="WP_369703807.1">
    <property type="nucleotide sequence ID" value="NZ_JBGEWD010000005.1"/>
</dbReference>
<feature type="domain" description="LUD" evidence="1">
    <location>
        <begin position="15"/>
        <end position="208"/>
    </location>
</feature>
<evidence type="ECO:0000259" key="1">
    <source>
        <dbReference type="Pfam" id="PF02589"/>
    </source>
</evidence>
<dbReference type="Proteomes" id="UP001564657">
    <property type="component" value="Unassembled WGS sequence"/>
</dbReference>
<organism evidence="2 3">
    <name type="scientific">Clostridium moutaii</name>
    <dbReference type="NCBI Taxonomy" id="3240932"/>
    <lineage>
        <taxon>Bacteria</taxon>
        <taxon>Bacillati</taxon>
        <taxon>Bacillota</taxon>
        <taxon>Clostridia</taxon>
        <taxon>Eubacteriales</taxon>
        <taxon>Clostridiaceae</taxon>
        <taxon>Clostridium</taxon>
    </lineage>
</organism>
<evidence type="ECO:0000313" key="2">
    <source>
        <dbReference type="EMBL" id="MEY7999917.1"/>
    </source>
</evidence>
<keyword evidence="3" id="KW-1185">Reference proteome</keyword>
<dbReference type="EMBL" id="JBGEWD010000005">
    <property type="protein sequence ID" value="MEY7999917.1"/>
    <property type="molecule type" value="Genomic_DNA"/>
</dbReference>
<accession>A0ABV4BNV8</accession>
<dbReference type="PANTHER" id="PTHR36179:SF2">
    <property type="entry name" value="LUD DOMAIN-CONTAINING PROTEIN"/>
    <property type="match status" value="1"/>
</dbReference>